<evidence type="ECO:0000313" key="2">
    <source>
        <dbReference type="EMBL" id="OBX78284.1"/>
    </source>
</evidence>
<reference evidence="2 3" key="1">
    <citation type="submission" date="2016-06" db="EMBL/GenBank/DDBJ databases">
        <title>Draft genome of Moraxella atlantae CCUG 66109.</title>
        <authorList>
            <person name="Salva-Serra F."/>
            <person name="Engstrom-Jakobsson H."/>
            <person name="Thorell K."/>
            <person name="Gonzales-Siles L."/>
            <person name="Karlsson R."/>
            <person name="Boulund F."/>
            <person name="Engstrand L."/>
            <person name="Kristiansson E."/>
            <person name="Moore E."/>
        </authorList>
    </citation>
    <scope>NUCLEOTIDE SEQUENCE [LARGE SCALE GENOMIC DNA]</scope>
    <source>
        <strain evidence="2 3">CCUG 66109</strain>
    </source>
</reference>
<dbReference type="GO" id="GO:0003824">
    <property type="term" value="F:catalytic activity"/>
    <property type="evidence" value="ECO:0007669"/>
    <property type="project" value="UniProtKB-ARBA"/>
</dbReference>
<dbReference type="InterPro" id="IPR000086">
    <property type="entry name" value="NUDIX_hydrolase_dom"/>
</dbReference>
<evidence type="ECO:0000259" key="1">
    <source>
        <dbReference type="PROSITE" id="PS51462"/>
    </source>
</evidence>
<dbReference type="RefSeq" id="WP_067236721.1">
    <property type="nucleotide sequence ID" value="NZ_CP171132.1"/>
</dbReference>
<dbReference type="OrthoDB" id="5417595at2"/>
<dbReference type="Proteomes" id="UP000092508">
    <property type="component" value="Unassembled WGS sequence"/>
</dbReference>
<name>A0A1B8QC25_9GAMM</name>
<dbReference type="Gene3D" id="3.90.79.10">
    <property type="entry name" value="Nucleoside Triphosphate Pyrophosphohydrolase"/>
    <property type="match status" value="1"/>
</dbReference>
<dbReference type="Pfam" id="PF14803">
    <property type="entry name" value="Zn_ribbon_Nudix"/>
    <property type="match status" value="1"/>
</dbReference>
<dbReference type="InterPro" id="IPR029401">
    <property type="entry name" value="Nudix_N"/>
</dbReference>
<sequence length="192" mass="21470">MAYCMQCGHAADRVIPAGDTRPRLVCPACGYIHYDNPKVINGCILVHDNKILLCRRAIEPRRGFWTLPAGFMELGETMRDGGNRECMEEAEAQGENLQLYCLYDIPSIGQIHVMFLGTLKNGQFGVGEESLECALFAEQDIPWDDLAFQNVIETLRFYFADRQAGATLGKFPLHQKTIERNRDAPDSASGNP</sequence>
<evidence type="ECO:0000313" key="3">
    <source>
        <dbReference type="Proteomes" id="UP000092508"/>
    </source>
</evidence>
<dbReference type="Gene3D" id="2.20.70.10">
    <property type="match status" value="1"/>
</dbReference>
<proteinExistence type="predicted"/>
<dbReference type="SUPFAM" id="SSF55811">
    <property type="entry name" value="Nudix"/>
    <property type="match status" value="1"/>
</dbReference>
<accession>A0A1B8QC25</accession>
<dbReference type="CDD" id="cd04511">
    <property type="entry name" value="NUDIX_Hydrolase"/>
    <property type="match status" value="1"/>
</dbReference>
<dbReference type="Pfam" id="PF00293">
    <property type="entry name" value="NUDIX"/>
    <property type="match status" value="1"/>
</dbReference>
<dbReference type="AlphaFoldDB" id="A0A1B8QC25"/>
<feature type="domain" description="Nudix hydrolase" evidence="1">
    <location>
        <begin position="36"/>
        <end position="159"/>
    </location>
</feature>
<dbReference type="PROSITE" id="PS51462">
    <property type="entry name" value="NUDIX"/>
    <property type="match status" value="1"/>
</dbReference>
<protein>
    <submittedName>
        <fullName evidence="2">ADP-ribose pyrophosphatase</fullName>
    </submittedName>
</protein>
<dbReference type="PANTHER" id="PTHR43222:SF2">
    <property type="entry name" value="NUDIX HYDROLASE 23, CHLOROPLASTIC"/>
    <property type="match status" value="1"/>
</dbReference>
<gene>
    <name evidence="2" type="ORF">A9308_06755</name>
</gene>
<comment type="caution">
    <text evidence="2">The sequence shown here is derived from an EMBL/GenBank/DDBJ whole genome shotgun (WGS) entry which is preliminary data.</text>
</comment>
<organism evidence="2 3">
    <name type="scientific">Faucicola atlantae</name>
    <dbReference type="NCBI Taxonomy" id="34059"/>
    <lineage>
        <taxon>Bacteria</taxon>
        <taxon>Pseudomonadati</taxon>
        <taxon>Pseudomonadota</taxon>
        <taxon>Gammaproteobacteria</taxon>
        <taxon>Moraxellales</taxon>
        <taxon>Moraxellaceae</taxon>
        <taxon>Faucicola</taxon>
    </lineage>
</organism>
<dbReference type="InterPro" id="IPR015797">
    <property type="entry name" value="NUDIX_hydrolase-like_dom_sf"/>
</dbReference>
<dbReference type="STRING" id="34059.A9308_06755"/>
<dbReference type="PANTHER" id="PTHR43222">
    <property type="entry name" value="NUDIX HYDROLASE 23"/>
    <property type="match status" value="1"/>
</dbReference>
<dbReference type="EMBL" id="LZMZ01000018">
    <property type="protein sequence ID" value="OBX78284.1"/>
    <property type="molecule type" value="Genomic_DNA"/>
</dbReference>